<dbReference type="AlphaFoldDB" id="A0A7H9HRS8"/>
<sequence>MPGKTIEVTAPEALLDANLSFPEETPLIRHLTMTRERCVDPTLADSFLRLLRYGSDDSIKQRLGAYQKHEENSPFKNKRCDSFLKNELYPNWQARNRIITFCEGQLEDMKVELDEKYSRDSATSLKAEVDLRIDPYAVKDRLQEQENRYKELKRLKTWIENQTRIESILVGNSNRTLQQNCDQNVNYIKEFWKFSEQQRTTERNDK</sequence>
<name>A0A7H9HRS8_9SACH</name>
<dbReference type="PANTHER" id="PTHR31905:SF2">
    <property type="entry name" value="PROTEIN MIX23"/>
    <property type="match status" value="1"/>
</dbReference>
<evidence type="ECO:0000313" key="2">
    <source>
        <dbReference type="EMBL" id="QLQ79065.1"/>
    </source>
</evidence>
<protein>
    <submittedName>
        <fullName evidence="2">Uncharacterized protein</fullName>
    </submittedName>
</protein>
<proteinExistence type="inferred from homology"/>
<accession>A0A7H9HRS8</accession>
<evidence type="ECO:0000313" key="3">
    <source>
        <dbReference type="Proteomes" id="UP000510647"/>
    </source>
</evidence>
<evidence type="ECO:0000256" key="1">
    <source>
        <dbReference type="ARBA" id="ARBA00024204"/>
    </source>
</evidence>
<gene>
    <name evidence="2" type="ORF">HG537_0B04130</name>
</gene>
<dbReference type="OrthoDB" id="5593818at2759"/>
<dbReference type="PIRSF" id="PIRSF022603">
    <property type="entry name" value="UCP022603"/>
    <property type="match status" value="1"/>
</dbReference>
<keyword evidence="3" id="KW-1185">Reference proteome</keyword>
<dbReference type="Proteomes" id="UP000510647">
    <property type="component" value="Chromosome 2"/>
</dbReference>
<dbReference type="InterPro" id="IPR016805">
    <property type="entry name" value="MIX23_fungal"/>
</dbReference>
<dbReference type="GO" id="GO:0005758">
    <property type="term" value="C:mitochondrial intermembrane space"/>
    <property type="evidence" value="ECO:0007669"/>
    <property type="project" value="InterPro"/>
</dbReference>
<dbReference type="Pfam" id="PF09774">
    <property type="entry name" value="MIX23"/>
    <property type="match status" value="1"/>
</dbReference>
<comment type="similarity">
    <text evidence="1">Belongs to the MIX23 family.</text>
</comment>
<dbReference type="InterPro" id="IPR019171">
    <property type="entry name" value="MIX23"/>
</dbReference>
<reference evidence="2 3" key="1">
    <citation type="submission" date="2020-06" db="EMBL/GenBank/DDBJ databases">
        <title>The yeast mating-type switching endonuclease HO is a domesticated member of an unorthodox homing genetic element family.</title>
        <authorList>
            <person name="Coughlan A.Y."/>
            <person name="Lombardi L."/>
            <person name="Braun-Galleani S."/>
            <person name="Martos A.R."/>
            <person name="Galeote V."/>
            <person name="Bigey F."/>
            <person name="Dequin S."/>
            <person name="Byrne K.P."/>
            <person name="Wolfe K.H."/>
        </authorList>
    </citation>
    <scope>NUCLEOTIDE SEQUENCE [LARGE SCALE GENOMIC DNA]</scope>
    <source>
        <strain evidence="2 3">CBS2947</strain>
    </source>
</reference>
<dbReference type="EMBL" id="CP059268">
    <property type="protein sequence ID" value="QLQ79065.1"/>
    <property type="molecule type" value="Genomic_DNA"/>
</dbReference>
<dbReference type="PANTHER" id="PTHR31905">
    <property type="entry name" value="COILED-COIL DOMAIN-CONTAINING PROTEIN 58"/>
    <property type="match status" value="1"/>
</dbReference>
<organism evidence="2 3">
    <name type="scientific">Torulaspora globosa</name>
    <dbReference type="NCBI Taxonomy" id="48254"/>
    <lineage>
        <taxon>Eukaryota</taxon>
        <taxon>Fungi</taxon>
        <taxon>Dikarya</taxon>
        <taxon>Ascomycota</taxon>
        <taxon>Saccharomycotina</taxon>
        <taxon>Saccharomycetes</taxon>
        <taxon>Saccharomycetales</taxon>
        <taxon>Saccharomycetaceae</taxon>
        <taxon>Torulaspora</taxon>
    </lineage>
</organism>